<dbReference type="AlphaFoldDB" id="A0ABC8R384"/>
<keyword evidence="3" id="KW-1185">Reference proteome</keyword>
<dbReference type="EMBL" id="CAUOFW020000759">
    <property type="protein sequence ID" value="CAK9136512.1"/>
    <property type="molecule type" value="Genomic_DNA"/>
</dbReference>
<feature type="region of interest" description="Disordered" evidence="1">
    <location>
        <begin position="123"/>
        <end position="169"/>
    </location>
</feature>
<dbReference type="Proteomes" id="UP001642360">
    <property type="component" value="Unassembled WGS sequence"/>
</dbReference>
<name>A0ABC8R384_9AQUA</name>
<feature type="region of interest" description="Disordered" evidence="1">
    <location>
        <begin position="432"/>
        <end position="483"/>
    </location>
</feature>
<reference evidence="2 3" key="1">
    <citation type="submission" date="2024-02" db="EMBL/GenBank/DDBJ databases">
        <authorList>
            <person name="Vignale AGUSTIN F."/>
            <person name="Sosa J E."/>
            <person name="Modenutti C."/>
        </authorList>
    </citation>
    <scope>NUCLEOTIDE SEQUENCE [LARGE SCALE GENOMIC DNA]</scope>
</reference>
<feature type="compositionally biased region" description="Polar residues" evidence="1">
    <location>
        <begin position="467"/>
        <end position="483"/>
    </location>
</feature>
<sequence>MNYFPDLYIFGVPPFLGIRPELSVEDKRVKLKLAKCNPERYSKLLKPWELERQGFDPPPIPLSFIQPKDIEGSSTMKPTPEMLQAKVELLKKKNKGGTKRKAEGSFGGSLVTRAKVQKMGTSSAFASIQKAPPSPLHASLTSGLPFPQGTRPATEDAPGRDQSSPSASEVERALETARTFSGCVAFASTKETSQPLMTGKGVFSKSENSLITDVKHVVEAIASIIPESDIDATTFVPLETCVSTALYGCTSTAIQISSLLKRIQALEGSANASKAFEMKQEELSKTKEDLWSKIDDWIEESRKSLDALAFFRNMKKEYEVLAEANDAVREELGAAREALEGIAERTYLELNFDFLIPPEEEAEGSDEEEDDAFAPPIFKDVPIDSGGLIPLVGTSAQDASASLGISTPLAAEPASSLPTELATRALVESEVPASLPALGPHETSTVVVPERSSVELESPSSIPHVETSATALQGPSSTLPSKT</sequence>
<proteinExistence type="predicted"/>
<evidence type="ECO:0000313" key="2">
    <source>
        <dbReference type="EMBL" id="CAK9136512.1"/>
    </source>
</evidence>
<evidence type="ECO:0000256" key="1">
    <source>
        <dbReference type="SAM" id="MobiDB-lite"/>
    </source>
</evidence>
<accession>A0ABC8R384</accession>
<gene>
    <name evidence="2" type="ORF">ILEXP_LOCUS3495</name>
</gene>
<evidence type="ECO:0000313" key="3">
    <source>
        <dbReference type="Proteomes" id="UP001642360"/>
    </source>
</evidence>
<organism evidence="2 3">
    <name type="scientific">Ilex paraguariensis</name>
    <name type="common">yerba mate</name>
    <dbReference type="NCBI Taxonomy" id="185542"/>
    <lineage>
        <taxon>Eukaryota</taxon>
        <taxon>Viridiplantae</taxon>
        <taxon>Streptophyta</taxon>
        <taxon>Embryophyta</taxon>
        <taxon>Tracheophyta</taxon>
        <taxon>Spermatophyta</taxon>
        <taxon>Magnoliopsida</taxon>
        <taxon>eudicotyledons</taxon>
        <taxon>Gunneridae</taxon>
        <taxon>Pentapetalae</taxon>
        <taxon>asterids</taxon>
        <taxon>campanulids</taxon>
        <taxon>Aquifoliales</taxon>
        <taxon>Aquifoliaceae</taxon>
        <taxon>Ilex</taxon>
    </lineage>
</organism>
<comment type="caution">
    <text evidence="2">The sequence shown here is derived from an EMBL/GenBank/DDBJ whole genome shotgun (WGS) entry which is preliminary data.</text>
</comment>
<protein>
    <submittedName>
        <fullName evidence="2">Uncharacterized protein</fullName>
    </submittedName>
</protein>